<feature type="region of interest" description="Disordered" evidence="6">
    <location>
        <begin position="1"/>
        <end position="67"/>
    </location>
</feature>
<evidence type="ECO:0000256" key="2">
    <source>
        <dbReference type="ARBA" id="ARBA00023125"/>
    </source>
</evidence>
<keyword evidence="1" id="KW-0805">Transcription regulation</keyword>
<dbReference type="AlphaFoldDB" id="A0A8W8MA88"/>
<dbReference type="SMART" id="SM00425">
    <property type="entry name" value="TBOX"/>
    <property type="match status" value="1"/>
</dbReference>
<dbReference type="Gene3D" id="2.60.40.820">
    <property type="entry name" value="Transcription factor, T-box"/>
    <property type="match status" value="2"/>
</dbReference>
<dbReference type="Proteomes" id="UP000005408">
    <property type="component" value="Unassembled WGS sequence"/>
</dbReference>
<evidence type="ECO:0000256" key="4">
    <source>
        <dbReference type="ARBA" id="ARBA00023242"/>
    </source>
</evidence>
<sequence>MNWSLFNTQSSSSNVSSSEELEVQSSDTETYTVSTSGSSGYPNTSGSESKSEDTERGNTTNTFSPLQNGSVSLELEKGNLWNKFYRLGTEMIINRTGRRMFPYVKLTLKGLDPAGLYDIMFDIIPADTNYFKFVDNKWVAIGEAEQDFTNNFFKPPDSPQIGSEWMAKIISFQNVKLSNQPSCKCGIFSLRTLKKYLVRISLIKHKTDIFSVLEIPVPVSTFVAVTAYNNRQVIELKIKSNPYPKAFRYPKSSLRTLKKYLVRISLIKHKTDIFSVLEIPIPVPTFEAVTAYNNRQVTELKIKSNPYSKAFRYPKSRMKKPSVSLSDKKTNKHQNKKIPTSRMDMFTESFDEIHHIQQPSQSTALQNDRRRPKSELKNDQGTQTELSMADGNLWCMLPVCPIVRNLLNMATSPSCPRNMNPDINSLRQYFEAL</sequence>
<keyword evidence="3" id="KW-0804">Transcription</keyword>
<feature type="region of interest" description="Disordered" evidence="6">
    <location>
        <begin position="311"/>
        <end position="337"/>
    </location>
</feature>
<dbReference type="PROSITE" id="PS50252">
    <property type="entry name" value="TBOX_3"/>
    <property type="match status" value="2"/>
</dbReference>
<feature type="domain" description="T-box" evidence="7">
    <location>
        <begin position="75"/>
        <end position="249"/>
    </location>
</feature>
<evidence type="ECO:0000256" key="5">
    <source>
        <dbReference type="PROSITE-ProRule" id="PRU00201"/>
    </source>
</evidence>
<evidence type="ECO:0000256" key="1">
    <source>
        <dbReference type="ARBA" id="ARBA00023015"/>
    </source>
</evidence>
<evidence type="ECO:0000313" key="9">
    <source>
        <dbReference type="Proteomes" id="UP000005408"/>
    </source>
</evidence>
<dbReference type="Pfam" id="PF00907">
    <property type="entry name" value="T-box"/>
    <property type="match status" value="2"/>
</dbReference>
<accession>A0A8W8MA88</accession>
<dbReference type="InterPro" id="IPR046360">
    <property type="entry name" value="T-box_DNA-bd"/>
</dbReference>
<protein>
    <recommendedName>
        <fullName evidence="7">T-box domain-containing protein</fullName>
    </recommendedName>
</protein>
<keyword evidence="9" id="KW-1185">Reference proteome</keyword>
<proteinExistence type="predicted"/>
<feature type="compositionally biased region" description="Polar residues" evidence="6">
    <location>
        <begin position="57"/>
        <end position="67"/>
    </location>
</feature>
<dbReference type="EnsemblMetazoa" id="G32535.1">
    <property type="protein sequence ID" value="G32535.1:cds"/>
    <property type="gene ID" value="G32535"/>
</dbReference>
<dbReference type="GO" id="GO:0005634">
    <property type="term" value="C:nucleus"/>
    <property type="evidence" value="ECO:0007669"/>
    <property type="project" value="UniProtKB-SubCell"/>
</dbReference>
<dbReference type="SUPFAM" id="SSF49417">
    <property type="entry name" value="p53-like transcription factors"/>
    <property type="match status" value="2"/>
</dbReference>
<evidence type="ECO:0000256" key="6">
    <source>
        <dbReference type="SAM" id="MobiDB-lite"/>
    </source>
</evidence>
<dbReference type="InterPro" id="IPR001699">
    <property type="entry name" value="TF_T-box"/>
</dbReference>
<dbReference type="GO" id="GO:0045893">
    <property type="term" value="P:positive regulation of DNA-templated transcription"/>
    <property type="evidence" value="ECO:0007669"/>
    <property type="project" value="InterPro"/>
</dbReference>
<evidence type="ECO:0000256" key="3">
    <source>
        <dbReference type="ARBA" id="ARBA00023163"/>
    </source>
</evidence>
<evidence type="ECO:0000259" key="7">
    <source>
        <dbReference type="PROSITE" id="PS50252"/>
    </source>
</evidence>
<dbReference type="GO" id="GO:0000981">
    <property type="term" value="F:DNA-binding transcription factor activity, RNA polymerase II-specific"/>
    <property type="evidence" value="ECO:0007669"/>
    <property type="project" value="TreeGrafter"/>
</dbReference>
<comment type="caution">
    <text evidence="5">Lacks conserved residue(s) required for the propagation of feature annotation.</text>
</comment>
<dbReference type="PANTHER" id="PTHR11267">
    <property type="entry name" value="T-BOX PROTEIN-RELATED"/>
    <property type="match status" value="1"/>
</dbReference>
<keyword evidence="4 5" id="KW-0539">Nucleus</keyword>
<feature type="compositionally biased region" description="Polar residues" evidence="6">
    <location>
        <begin position="357"/>
        <end position="366"/>
    </location>
</feature>
<dbReference type="PRINTS" id="PR00937">
    <property type="entry name" value="TBOX"/>
</dbReference>
<dbReference type="GO" id="GO:0001708">
    <property type="term" value="P:cell fate specification"/>
    <property type="evidence" value="ECO:0007669"/>
    <property type="project" value="TreeGrafter"/>
</dbReference>
<organism evidence="8 9">
    <name type="scientific">Magallana gigas</name>
    <name type="common">Pacific oyster</name>
    <name type="synonym">Crassostrea gigas</name>
    <dbReference type="NCBI Taxonomy" id="29159"/>
    <lineage>
        <taxon>Eukaryota</taxon>
        <taxon>Metazoa</taxon>
        <taxon>Spiralia</taxon>
        <taxon>Lophotrochozoa</taxon>
        <taxon>Mollusca</taxon>
        <taxon>Bivalvia</taxon>
        <taxon>Autobranchia</taxon>
        <taxon>Pteriomorphia</taxon>
        <taxon>Ostreida</taxon>
        <taxon>Ostreoidea</taxon>
        <taxon>Ostreidae</taxon>
        <taxon>Magallana</taxon>
    </lineage>
</organism>
<dbReference type="GO" id="GO:0000978">
    <property type="term" value="F:RNA polymerase II cis-regulatory region sequence-specific DNA binding"/>
    <property type="evidence" value="ECO:0007669"/>
    <property type="project" value="InterPro"/>
</dbReference>
<reference evidence="8" key="1">
    <citation type="submission" date="2022-08" db="UniProtKB">
        <authorList>
            <consortium name="EnsemblMetazoa"/>
        </authorList>
    </citation>
    <scope>IDENTIFICATION</scope>
    <source>
        <strain evidence="8">05x7-T-G4-1.051#20</strain>
    </source>
</reference>
<feature type="compositionally biased region" description="Basic and acidic residues" evidence="6">
    <location>
        <begin position="367"/>
        <end position="378"/>
    </location>
</feature>
<evidence type="ECO:0000313" key="8">
    <source>
        <dbReference type="EnsemblMetazoa" id="G32535.1:cds"/>
    </source>
</evidence>
<feature type="region of interest" description="Disordered" evidence="6">
    <location>
        <begin position="357"/>
        <end position="383"/>
    </location>
</feature>
<keyword evidence="2 5" id="KW-0238">DNA-binding</keyword>
<dbReference type="GO" id="GO:0000785">
    <property type="term" value="C:chromatin"/>
    <property type="evidence" value="ECO:0007669"/>
    <property type="project" value="TreeGrafter"/>
</dbReference>
<feature type="domain" description="T-box" evidence="7">
    <location>
        <begin position="254"/>
        <end position="313"/>
    </location>
</feature>
<dbReference type="PANTHER" id="PTHR11267:SF181">
    <property type="entry name" value="OPTOMOTOR-BLIND PROTEIN"/>
    <property type="match status" value="1"/>
</dbReference>
<feature type="compositionally biased region" description="Low complexity" evidence="6">
    <location>
        <begin position="1"/>
        <end position="41"/>
    </location>
</feature>
<dbReference type="InterPro" id="IPR008967">
    <property type="entry name" value="p53-like_TF_DNA-bd_sf"/>
</dbReference>
<name>A0A8W8MA88_MAGGI</name>
<dbReference type="CDD" id="cd00182">
    <property type="entry name" value="T-box"/>
    <property type="match status" value="1"/>
</dbReference>
<comment type="subcellular location">
    <subcellularLocation>
        <location evidence="5">Nucleus</location>
    </subcellularLocation>
</comment>
<dbReference type="InterPro" id="IPR036960">
    <property type="entry name" value="T-box_sf"/>
</dbReference>